<dbReference type="InterPro" id="IPR003265">
    <property type="entry name" value="HhH-GPD_domain"/>
</dbReference>
<keyword evidence="7 12" id="KW-0411">Iron-sulfur</keyword>
<dbReference type="CDD" id="cd00056">
    <property type="entry name" value="ENDO3c"/>
    <property type="match status" value="1"/>
</dbReference>
<dbReference type="Proteomes" id="UP000307808">
    <property type="component" value="Unassembled WGS sequence"/>
</dbReference>
<proteinExistence type="inferred from homology"/>
<dbReference type="PANTHER" id="PTHR10359:SF18">
    <property type="entry name" value="ENDONUCLEASE III"/>
    <property type="match status" value="1"/>
</dbReference>
<dbReference type="HAMAP" id="MF_00942">
    <property type="entry name" value="Nth"/>
    <property type="match status" value="1"/>
</dbReference>
<dbReference type="Gene3D" id="1.10.340.30">
    <property type="entry name" value="Hypothetical protein, domain 2"/>
    <property type="match status" value="1"/>
</dbReference>
<comment type="function">
    <text evidence="12">DNA repair enzyme that has both DNA N-glycosylase activity and AP-lyase activity. The DNA N-glycosylase activity releases various damaged pyrimidines from DNA by cleaving the N-glycosidic bond, leaving an AP (apurinic/apyrimidinic) site. The AP-lyase activity cleaves the phosphodiester bond 3' to the AP site by a beta-elimination, leaving a 3'-terminal unsaturated sugar and a product with a terminal 5'-phosphate.</text>
</comment>
<dbReference type="InterPro" id="IPR003651">
    <property type="entry name" value="Endonuclease3_FeS-loop_motif"/>
</dbReference>
<evidence type="ECO:0000256" key="6">
    <source>
        <dbReference type="ARBA" id="ARBA00023004"/>
    </source>
</evidence>
<dbReference type="NCBIfam" id="TIGR01083">
    <property type="entry name" value="nth"/>
    <property type="match status" value="1"/>
</dbReference>
<dbReference type="GO" id="GO:0140078">
    <property type="term" value="F:class I DNA-(apurinic or apyrimidinic site) endonuclease activity"/>
    <property type="evidence" value="ECO:0007669"/>
    <property type="project" value="UniProtKB-EC"/>
</dbReference>
<dbReference type="GO" id="GO:0019104">
    <property type="term" value="F:DNA N-glycosylase activity"/>
    <property type="evidence" value="ECO:0007669"/>
    <property type="project" value="UniProtKB-UniRule"/>
</dbReference>
<dbReference type="GO" id="GO:0003677">
    <property type="term" value="F:DNA binding"/>
    <property type="evidence" value="ECO:0007669"/>
    <property type="project" value="UniProtKB-UniRule"/>
</dbReference>
<feature type="binding site" evidence="12">
    <location>
        <position position="193"/>
    </location>
    <ligand>
        <name>[4Fe-4S] cluster</name>
        <dbReference type="ChEBI" id="CHEBI:49883"/>
    </ligand>
</feature>
<dbReference type="FunFam" id="1.10.340.30:FF:000001">
    <property type="entry name" value="Endonuclease III"/>
    <property type="match status" value="1"/>
</dbReference>
<feature type="domain" description="HhH-GPD" evidence="13">
    <location>
        <begin position="37"/>
        <end position="184"/>
    </location>
</feature>
<keyword evidence="14" id="KW-0540">Nuclease</keyword>
<dbReference type="OrthoDB" id="9800977at2"/>
<comment type="catalytic activity">
    <reaction evidence="12">
        <text>2'-deoxyribonucleotide-(2'-deoxyribose 5'-phosphate)-2'-deoxyribonucleotide-DNA = a 3'-end 2'-deoxyribonucleotide-(2,3-dehydro-2,3-deoxyribose 5'-phosphate)-DNA + a 5'-end 5'-phospho-2'-deoxyribonucleoside-DNA + H(+)</text>
        <dbReference type="Rhea" id="RHEA:66592"/>
        <dbReference type="Rhea" id="RHEA-COMP:13180"/>
        <dbReference type="Rhea" id="RHEA-COMP:16897"/>
        <dbReference type="Rhea" id="RHEA-COMP:17067"/>
        <dbReference type="ChEBI" id="CHEBI:15378"/>
        <dbReference type="ChEBI" id="CHEBI:136412"/>
        <dbReference type="ChEBI" id="CHEBI:157695"/>
        <dbReference type="ChEBI" id="CHEBI:167181"/>
        <dbReference type="EC" id="4.2.99.18"/>
    </reaction>
</comment>
<dbReference type="InterPro" id="IPR023170">
    <property type="entry name" value="HhH_base_excis_C"/>
</dbReference>
<keyword evidence="14" id="KW-0255">Endonuclease</keyword>
<comment type="similarity">
    <text evidence="1 12">Belongs to the Nth/MutY family.</text>
</comment>
<dbReference type="Pfam" id="PF10576">
    <property type="entry name" value="EndIII_4Fe-2S"/>
    <property type="match status" value="1"/>
</dbReference>
<evidence type="ECO:0000256" key="5">
    <source>
        <dbReference type="ARBA" id="ARBA00022801"/>
    </source>
</evidence>
<dbReference type="FunFam" id="1.10.1670.10:FF:000001">
    <property type="entry name" value="Endonuclease III"/>
    <property type="match status" value="1"/>
</dbReference>
<dbReference type="PROSITE" id="PS00764">
    <property type="entry name" value="ENDONUCLEASE_III_1"/>
    <property type="match status" value="1"/>
</dbReference>
<evidence type="ECO:0000256" key="7">
    <source>
        <dbReference type="ARBA" id="ARBA00023014"/>
    </source>
</evidence>
<dbReference type="InterPro" id="IPR011257">
    <property type="entry name" value="DNA_glycosylase"/>
</dbReference>
<evidence type="ECO:0000313" key="14">
    <source>
        <dbReference type="EMBL" id="TKI64901.1"/>
    </source>
</evidence>
<accession>A0A4U2YXJ7</accession>
<evidence type="ECO:0000256" key="3">
    <source>
        <dbReference type="ARBA" id="ARBA00022723"/>
    </source>
</evidence>
<dbReference type="InterPro" id="IPR000445">
    <property type="entry name" value="HhH_motif"/>
</dbReference>
<gene>
    <name evidence="12 14" type="primary">nth</name>
    <name evidence="14" type="ORF">FC770_03805</name>
</gene>
<dbReference type="EC" id="4.2.99.18" evidence="12"/>
<keyword evidence="8 12" id="KW-0238">DNA-binding</keyword>
<evidence type="ECO:0000256" key="1">
    <source>
        <dbReference type="ARBA" id="ARBA00008343"/>
    </source>
</evidence>
<dbReference type="AlphaFoldDB" id="A0A4U2YXJ7"/>
<dbReference type="EMBL" id="SZPY01000001">
    <property type="protein sequence ID" value="TKI64901.1"/>
    <property type="molecule type" value="Genomic_DNA"/>
</dbReference>
<dbReference type="SMART" id="SM00525">
    <property type="entry name" value="FES"/>
    <property type="match status" value="1"/>
</dbReference>
<keyword evidence="11 12" id="KW-0326">Glycosidase</keyword>
<dbReference type="InterPro" id="IPR004035">
    <property type="entry name" value="Endouclease-III_FeS-bd_BS"/>
</dbReference>
<evidence type="ECO:0000256" key="2">
    <source>
        <dbReference type="ARBA" id="ARBA00022485"/>
    </source>
</evidence>
<keyword evidence="2 12" id="KW-0004">4Fe-4S</keyword>
<keyword evidence="15" id="KW-1185">Reference proteome</keyword>
<dbReference type="InterPro" id="IPR004036">
    <property type="entry name" value="Endonuclease-III-like_CS2"/>
</dbReference>
<dbReference type="PIRSF" id="PIRSF001435">
    <property type="entry name" value="Nth"/>
    <property type="match status" value="1"/>
</dbReference>
<keyword evidence="9 12" id="KW-0234">DNA repair</keyword>
<name>A0A4U2YXJ7_9ACTN</name>
<dbReference type="Pfam" id="PF00730">
    <property type="entry name" value="HhH-GPD"/>
    <property type="match status" value="1"/>
</dbReference>
<evidence type="ECO:0000313" key="15">
    <source>
        <dbReference type="Proteomes" id="UP000307808"/>
    </source>
</evidence>
<dbReference type="SUPFAM" id="SSF48150">
    <property type="entry name" value="DNA-glycosylase"/>
    <property type="match status" value="1"/>
</dbReference>
<keyword evidence="6 12" id="KW-0408">Iron</keyword>
<dbReference type="SMART" id="SM00478">
    <property type="entry name" value="ENDO3c"/>
    <property type="match status" value="1"/>
</dbReference>
<evidence type="ECO:0000259" key="13">
    <source>
        <dbReference type="SMART" id="SM00478"/>
    </source>
</evidence>
<dbReference type="GO" id="GO:0051539">
    <property type="term" value="F:4 iron, 4 sulfur cluster binding"/>
    <property type="evidence" value="ECO:0007669"/>
    <property type="project" value="UniProtKB-UniRule"/>
</dbReference>
<keyword evidence="3 12" id="KW-0479">Metal-binding</keyword>
<organism evidence="14 15">
    <name type="scientific">Nocardioides jishulii</name>
    <dbReference type="NCBI Taxonomy" id="2575440"/>
    <lineage>
        <taxon>Bacteria</taxon>
        <taxon>Bacillati</taxon>
        <taxon>Actinomycetota</taxon>
        <taxon>Actinomycetes</taxon>
        <taxon>Propionibacteriales</taxon>
        <taxon>Nocardioidaceae</taxon>
        <taxon>Nocardioides</taxon>
    </lineage>
</organism>
<dbReference type="Gene3D" id="1.10.1670.10">
    <property type="entry name" value="Helix-hairpin-Helix base-excision DNA repair enzymes (C-terminal)"/>
    <property type="match status" value="1"/>
</dbReference>
<feature type="binding site" evidence="12">
    <location>
        <position position="196"/>
    </location>
    <ligand>
        <name>[4Fe-4S] cluster</name>
        <dbReference type="ChEBI" id="CHEBI:49883"/>
    </ligand>
</feature>
<evidence type="ECO:0000256" key="9">
    <source>
        <dbReference type="ARBA" id="ARBA00023204"/>
    </source>
</evidence>
<feature type="binding site" evidence="12">
    <location>
        <position position="186"/>
    </location>
    <ligand>
        <name>[4Fe-4S] cluster</name>
        <dbReference type="ChEBI" id="CHEBI:49883"/>
    </ligand>
</feature>
<evidence type="ECO:0000256" key="12">
    <source>
        <dbReference type="HAMAP-Rule" id="MF_00942"/>
    </source>
</evidence>
<comment type="caution">
    <text evidence="14">The sequence shown here is derived from an EMBL/GenBank/DDBJ whole genome shotgun (WGS) entry which is preliminary data.</text>
</comment>
<comment type="cofactor">
    <cofactor evidence="12">
        <name>[4Fe-4S] cluster</name>
        <dbReference type="ChEBI" id="CHEBI:49883"/>
    </cofactor>
    <text evidence="12">Binds 1 [4Fe-4S] cluster.</text>
</comment>
<dbReference type="PROSITE" id="PS01155">
    <property type="entry name" value="ENDONUCLEASE_III_2"/>
    <property type="match status" value="1"/>
</dbReference>
<keyword evidence="4 12" id="KW-0227">DNA damage</keyword>
<sequence length="225" mass="24844">MVRRARKVNRVLAETYPDAHCELDFDDAFQLLVVTVLSAQTTDRRVNAARPALFAAYPDARAMAAAPREHLEELVGPLGFFRQKTTSLLKLSAALVENYDGEVPGRLDDLVTLPGVGRKTANVVLGNAFGVPGITVDTHFGRLVRRFGWTTETDPVKVEFAVGDLFEKKDWTMLSHHVIWHGRRRCHAKKPACGACPVARWCPSYGEGPTDPVEAEKLVRTQGPA</sequence>
<protein>
    <recommendedName>
        <fullName evidence="12">Endonuclease III</fullName>
        <ecNumber evidence="12">4.2.99.18</ecNumber>
    </recommendedName>
    <alternativeName>
        <fullName evidence="12">DNA-(apurinic or apyrimidinic site) lyase</fullName>
    </alternativeName>
</protein>
<evidence type="ECO:0000256" key="4">
    <source>
        <dbReference type="ARBA" id="ARBA00022763"/>
    </source>
</evidence>
<dbReference type="Pfam" id="PF00633">
    <property type="entry name" value="HHH"/>
    <property type="match status" value="1"/>
</dbReference>
<evidence type="ECO:0000256" key="11">
    <source>
        <dbReference type="ARBA" id="ARBA00023295"/>
    </source>
</evidence>
<evidence type="ECO:0000256" key="10">
    <source>
        <dbReference type="ARBA" id="ARBA00023239"/>
    </source>
</evidence>
<keyword evidence="5 12" id="KW-0378">Hydrolase</keyword>
<dbReference type="InterPro" id="IPR005759">
    <property type="entry name" value="Nth"/>
</dbReference>
<reference evidence="14 15" key="1">
    <citation type="submission" date="2019-04" db="EMBL/GenBank/DDBJ databases">
        <authorList>
            <person name="Dong K."/>
        </authorList>
    </citation>
    <scope>NUCLEOTIDE SEQUENCE [LARGE SCALE GENOMIC DNA]</scope>
    <source>
        <strain evidence="15">dk3543</strain>
    </source>
</reference>
<dbReference type="GO" id="GO:0046872">
    <property type="term" value="F:metal ion binding"/>
    <property type="evidence" value="ECO:0007669"/>
    <property type="project" value="UniProtKB-KW"/>
</dbReference>
<dbReference type="GO" id="GO:0006285">
    <property type="term" value="P:base-excision repair, AP site formation"/>
    <property type="evidence" value="ECO:0007669"/>
    <property type="project" value="TreeGrafter"/>
</dbReference>
<dbReference type="PANTHER" id="PTHR10359">
    <property type="entry name" value="A/G-SPECIFIC ADENINE GLYCOSYLASE/ENDONUCLEASE III"/>
    <property type="match status" value="1"/>
</dbReference>
<feature type="binding site" evidence="12">
    <location>
        <position position="202"/>
    </location>
    <ligand>
        <name>[4Fe-4S] cluster</name>
        <dbReference type="ChEBI" id="CHEBI:49883"/>
    </ligand>
</feature>
<keyword evidence="10 12" id="KW-0456">Lyase</keyword>
<evidence type="ECO:0000256" key="8">
    <source>
        <dbReference type="ARBA" id="ARBA00023125"/>
    </source>
</evidence>